<evidence type="ECO:0000313" key="2">
    <source>
        <dbReference type="Proteomes" id="UP000466692"/>
    </source>
</evidence>
<protein>
    <submittedName>
        <fullName evidence="1">Uncharacterized protein</fullName>
    </submittedName>
</protein>
<accession>A0ACC7VGH6</accession>
<proteinExistence type="predicted"/>
<comment type="caution">
    <text evidence="1">The sequence shown here is derived from an EMBL/GenBank/DDBJ whole genome shotgun (WGS) entry which is preliminary data.</text>
</comment>
<evidence type="ECO:0000313" key="1">
    <source>
        <dbReference type="EMBL" id="MYL53311.1"/>
    </source>
</evidence>
<dbReference type="Proteomes" id="UP000466692">
    <property type="component" value="Unassembled WGS sequence"/>
</dbReference>
<sequence length="149" mass="16707">MDGKYGEHEVVYCTLAFTKSQESGVIAAGVQFVRKHKTTEGKTEHEVLKVASLYLDEPDLSSYNQACRAVMSRCISELPEGTKLVIFHSAQAVFNRNKAFVRQITPQAESYGVEVKAKKFDRRNKATQEAELLANDAIKRKVSVINQIQ</sequence>
<gene>
    <name evidence="1" type="ORF">GLW08_08160</name>
</gene>
<keyword evidence="2" id="KW-1185">Reference proteome</keyword>
<reference evidence="1" key="1">
    <citation type="submission" date="2019-11" db="EMBL/GenBank/DDBJ databases">
        <title>Genome sequences of 17 halophilic strains isolated from different environments.</title>
        <authorList>
            <person name="Furrow R.E."/>
        </authorList>
    </citation>
    <scope>NUCLEOTIDE SEQUENCE</scope>
    <source>
        <strain evidence="1">22510_22_Filter</strain>
    </source>
</reference>
<name>A0ACC7VGH6_9BACI</name>
<organism evidence="1 2">
    <name type="scientific">Pontibacillus yanchengensis</name>
    <dbReference type="NCBI Taxonomy" id="462910"/>
    <lineage>
        <taxon>Bacteria</taxon>
        <taxon>Bacillati</taxon>
        <taxon>Bacillota</taxon>
        <taxon>Bacilli</taxon>
        <taxon>Bacillales</taxon>
        <taxon>Bacillaceae</taxon>
        <taxon>Pontibacillus</taxon>
    </lineage>
</organism>
<dbReference type="EMBL" id="WMEU01000002">
    <property type="protein sequence ID" value="MYL53311.1"/>
    <property type="molecule type" value="Genomic_DNA"/>
</dbReference>